<evidence type="ECO:0000313" key="1">
    <source>
        <dbReference type="EMBL" id="KKK50641.1"/>
    </source>
</evidence>
<organism evidence="1">
    <name type="scientific">marine sediment metagenome</name>
    <dbReference type="NCBI Taxonomy" id="412755"/>
    <lineage>
        <taxon>unclassified sequences</taxon>
        <taxon>metagenomes</taxon>
        <taxon>ecological metagenomes</taxon>
    </lineage>
</organism>
<comment type="caution">
    <text evidence="1">The sequence shown here is derived from an EMBL/GenBank/DDBJ whole genome shotgun (WGS) entry which is preliminary data.</text>
</comment>
<gene>
    <name evidence="1" type="ORF">LCGC14_3123010</name>
</gene>
<dbReference type="EMBL" id="LAZR01067916">
    <property type="protein sequence ID" value="KKK50641.1"/>
    <property type="molecule type" value="Genomic_DNA"/>
</dbReference>
<name>A0A0F8YRI7_9ZZZZ</name>
<dbReference type="AlphaFoldDB" id="A0A0F8YRI7"/>
<sequence length="85" mass="9916">MSGTETLEFVGGPLDGRHDIVTPANAYEWKYQSRCAAPMRVTAEPEPISPYGPEVTTHVYCRRMRRRRKGNRWVHQDIWLCLELQ</sequence>
<proteinExistence type="predicted"/>
<protein>
    <submittedName>
        <fullName evidence="1">Uncharacterized protein</fullName>
    </submittedName>
</protein>
<reference evidence="1" key="1">
    <citation type="journal article" date="2015" name="Nature">
        <title>Complex archaea that bridge the gap between prokaryotes and eukaryotes.</title>
        <authorList>
            <person name="Spang A."/>
            <person name="Saw J.H."/>
            <person name="Jorgensen S.L."/>
            <person name="Zaremba-Niedzwiedzka K."/>
            <person name="Martijn J."/>
            <person name="Lind A.E."/>
            <person name="van Eijk R."/>
            <person name="Schleper C."/>
            <person name="Guy L."/>
            <person name="Ettema T.J."/>
        </authorList>
    </citation>
    <scope>NUCLEOTIDE SEQUENCE</scope>
</reference>
<accession>A0A0F8YRI7</accession>